<feature type="transmembrane region" description="Helical" evidence="5">
    <location>
        <begin position="94"/>
        <end position="118"/>
    </location>
</feature>
<evidence type="ECO:0000256" key="4">
    <source>
        <dbReference type="ARBA" id="ARBA00023136"/>
    </source>
</evidence>
<evidence type="ECO:0000256" key="5">
    <source>
        <dbReference type="SAM" id="Phobius"/>
    </source>
</evidence>
<evidence type="ECO:0000256" key="2">
    <source>
        <dbReference type="ARBA" id="ARBA00022692"/>
    </source>
</evidence>
<keyword evidence="2 5" id="KW-0812">Transmembrane</keyword>
<keyword evidence="6" id="KW-0732">Signal</keyword>
<dbReference type="Pfam" id="PF00916">
    <property type="entry name" value="Sulfate_transp"/>
    <property type="match status" value="1"/>
</dbReference>
<dbReference type="EMBL" id="CAKKNE010000005">
    <property type="protein sequence ID" value="CAH0376967.1"/>
    <property type="molecule type" value="Genomic_DNA"/>
</dbReference>
<dbReference type="InterPro" id="IPR011547">
    <property type="entry name" value="SLC26A/SulP_dom"/>
</dbReference>
<organism evidence="8 9">
    <name type="scientific">Pelagomonas calceolata</name>
    <dbReference type="NCBI Taxonomy" id="35677"/>
    <lineage>
        <taxon>Eukaryota</taxon>
        <taxon>Sar</taxon>
        <taxon>Stramenopiles</taxon>
        <taxon>Ochrophyta</taxon>
        <taxon>Pelagophyceae</taxon>
        <taxon>Pelagomonadales</taxon>
        <taxon>Pelagomonadaceae</taxon>
        <taxon>Pelagomonas</taxon>
    </lineage>
</organism>
<feature type="transmembrane region" description="Helical" evidence="5">
    <location>
        <begin position="369"/>
        <end position="386"/>
    </location>
</feature>
<protein>
    <recommendedName>
        <fullName evidence="7">SLC26A/SulP transporter domain-containing protein</fullName>
    </recommendedName>
</protein>
<feature type="transmembrane region" description="Helical" evidence="5">
    <location>
        <begin position="210"/>
        <end position="231"/>
    </location>
</feature>
<evidence type="ECO:0000259" key="7">
    <source>
        <dbReference type="Pfam" id="PF00916"/>
    </source>
</evidence>
<dbReference type="GO" id="GO:0016020">
    <property type="term" value="C:membrane"/>
    <property type="evidence" value="ECO:0007669"/>
    <property type="project" value="UniProtKB-SubCell"/>
</dbReference>
<feature type="transmembrane region" description="Helical" evidence="5">
    <location>
        <begin position="138"/>
        <end position="158"/>
    </location>
</feature>
<keyword evidence="9" id="KW-1185">Reference proteome</keyword>
<evidence type="ECO:0000256" key="1">
    <source>
        <dbReference type="ARBA" id="ARBA00004141"/>
    </source>
</evidence>
<dbReference type="OrthoDB" id="288203at2759"/>
<feature type="transmembrane region" description="Helical" evidence="5">
    <location>
        <begin position="301"/>
        <end position="320"/>
    </location>
</feature>
<feature type="transmembrane region" description="Helical" evidence="5">
    <location>
        <begin position="332"/>
        <end position="349"/>
    </location>
</feature>
<evidence type="ECO:0000256" key="6">
    <source>
        <dbReference type="SAM" id="SignalP"/>
    </source>
</evidence>
<feature type="transmembrane region" description="Helical" evidence="5">
    <location>
        <begin position="430"/>
        <end position="458"/>
    </location>
</feature>
<dbReference type="AlphaFoldDB" id="A0A8J2SXF1"/>
<dbReference type="GO" id="GO:0055085">
    <property type="term" value="P:transmembrane transport"/>
    <property type="evidence" value="ECO:0007669"/>
    <property type="project" value="InterPro"/>
</dbReference>
<proteinExistence type="predicted"/>
<feature type="transmembrane region" description="Helical" evidence="5">
    <location>
        <begin position="165"/>
        <end position="186"/>
    </location>
</feature>
<evidence type="ECO:0000313" key="9">
    <source>
        <dbReference type="Proteomes" id="UP000789595"/>
    </source>
</evidence>
<dbReference type="InterPro" id="IPR001902">
    <property type="entry name" value="SLC26A/SulP_fam"/>
</dbReference>
<accession>A0A8J2SXF1</accession>
<name>A0A8J2SXF1_9STRA</name>
<feature type="signal peptide" evidence="6">
    <location>
        <begin position="1"/>
        <end position="15"/>
    </location>
</feature>
<keyword evidence="4 5" id="KW-0472">Membrane</keyword>
<evidence type="ECO:0000313" key="8">
    <source>
        <dbReference type="EMBL" id="CAH0376967.1"/>
    </source>
</evidence>
<sequence length="459" mass="47080">MRLALLLALAAPGAAITAPKQALPPTSEKLLKKRGGAVKQLPITTWLPALRKEDILNDALAGLTVAAMLIPQGMSYASIAGLNPIVGLYCYVPMLVYACLAASSFVVIGPVALVSTTLAPMIAGEESEAAKLMAASSLMFWSGISTCVLGLSGLGGLVERVPKDILSAFVTCCAFNIAGTQIPSVLKVAKPHGHTPLQILVGALQNAPDFHSFTAAFSALTFAFLVALKRLPLHTMLNLPKSVPSSIFGSLGPFLAMVLGIVANQKFDLSGRGLAEVGVVPSGLPSIVSPLSRPPPNVKDALVLSFVALTETLAMGKALAERASQKLDTSQEILAVGAANVAGSAFQSYTVAGSFSRSAVNVVTGGSSQLSSIVTAGAVVLTLLFFTGCFERVPKAVLGSILIYAVSGLVDVKRVKALASSDTKGLAKWLVFFGLMMALGPAEGLVASVAVDAALGLVG</sequence>
<feature type="chain" id="PRO_5035205716" description="SLC26A/SulP transporter domain-containing protein" evidence="6">
    <location>
        <begin position="16"/>
        <end position="459"/>
    </location>
</feature>
<feature type="transmembrane region" description="Helical" evidence="5">
    <location>
        <begin position="243"/>
        <end position="263"/>
    </location>
</feature>
<feature type="domain" description="SLC26A/SulP transporter" evidence="7">
    <location>
        <begin position="57"/>
        <end position="430"/>
    </location>
</feature>
<keyword evidence="3 5" id="KW-1133">Transmembrane helix</keyword>
<comment type="subcellular location">
    <subcellularLocation>
        <location evidence="1">Membrane</location>
        <topology evidence="1">Multi-pass membrane protein</topology>
    </subcellularLocation>
</comment>
<comment type="caution">
    <text evidence="8">The sequence shown here is derived from an EMBL/GenBank/DDBJ whole genome shotgun (WGS) entry which is preliminary data.</text>
</comment>
<reference evidence="8" key="1">
    <citation type="submission" date="2021-11" db="EMBL/GenBank/DDBJ databases">
        <authorList>
            <consortium name="Genoscope - CEA"/>
            <person name="William W."/>
        </authorList>
    </citation>
    <scope>NUCLEOTIDE SEQUENCE</scope>
</reference>
<dbReference type="Proteomes" id="UP000789595">
    <property type="component" value="Unassembled WGS sequence"/>
</dbReference>
<evidence type="ECO:0000256" key="3">
    <source>
        <dbReference type="ARBA" id="ARBA00022989"/>
    </source>
</evidence>
<dbReference type="PANTHER" id="PTHR11814">
    <property type="entry name" value="SULFATE TRANSPORTER"/>
    <property type="match status" value="1"/>
</dbReference>
<gene>
    <name evidence="8" type="ORF">PECAL_5P15510</name>
</gene>